<dbReference type="Pfam" id="PF05136">
    <property type="entry name" value="Phage_portal_2"/>
    <property type="match status" value="1"/>
</dbReference>
<dbReference type="Proteomes" id="UP000002695">
    <property type="component" value="Chromosome"/>
</dbReference>
<keyword evidence="3" id="KW-1185">Reference proteome</keyword>
<gene>
    <name evidence="2" type="ordered locus">STM14_1172</name>
</gene>
<dbReference type="GO" id="GO:0005198">
    <property type="term" value="F:structural molecule activity"/>
    <property type="evidence" value="ECO:0007669"/>
    <property type="project" value="InterPro"/>
</dbReference>
<reference evidence="2 3" key="1">
    <citation type="journal article" date="2010" name="J. Bacteriol.">
        <title>Short-term signatures of evolutionary change in the Salmonella enterica serovar typhimurium 14028 genome.</title>
        <authorList>
            <person name="Jarvik T."/>
            <person name="Smillie C."/>
            <person name="Groisman E.A."/>
            <person name="Ochman H."/>
        </authorList>
    </citation>
    <scope>NUCLEOTIDE SEQUENCE [LARGE SCALE GENOMIC DNA]</scope>
    <source>
        <strain evidence="3">14028s / SGSC 2262</strain>
    </source>
</reference>
<feature type="region of interest" description="Disordered" evidence="1">
    <location>
        <begin position="468"/>
        <end position="515"/>
    </location>
</feature>
<evidence type="ECO:0000256" key="1">
    <source>
        <dbReference type="SAM" id="MobiDB-lite"/>
    </source>
</evidence>
<dbReference type="EMBL" id="CP001363">
    <property type="protein sequence ID" value="ACY87666.1"/>
    <property type="molecule type" value="Genomic_DNA"/>
</dbReference>
<sequence>MNFIDKAISMMSPGWAVSRLRSRAVIKAYEAAIPTRTHKIKRENRNANQLNQIAGKSLREQARWFDNNHDLVVGALDKMEERVIGAKGIIVEPQPLTVAGTLNNALAEQIRARWAEWSVSPDVTGQYTRPVLERLLLRTWLRDGEVFSQMVAGKMPGLEPVAGVPFWLEAMEPDYVPMEQTDSTNNLIQGIYFNDWQRPKSYIVCKSWPGFATAMVATKLIDAENMLHLKFTRRLNQARGVTLLAPVIIRLLDLKEYEDSERLAARISAAFAMFIRRSDAMVQDGDAPDYADKDRDLDIEPGTILKDLLPGEDIGTIKSDRPNANLESFRMGQLRAVAAGVRGSFSSIARNYDGTYSAQRQELVEAQEGYAILQDNFIAAVSRPVYRRWLATAITAGVIDVPTDTDMATLFNAVYSGPVMPWIDPLKEANAWRILIRGGAATESDWVRARGGAPAEVKRRRKAEIDENRKLGLVFDTDPAHDPGEQDNAGSEDNSGGDKNAAGDDSRERTRGGKQ</sequence>
<dbReference type="AlphaFoldDB" id="A0A0F6AZJ2"/>
<dbReference type="KEGG" id="seo:STM14_1172"/>
<dbReference type="GO" id="GO:0019068">
    <property type="term" value="P:virion assembly"/>
    <property type="evidence" value="ECO:0007669"/>
    <property type="project" value="InterPro"/>
</dbReference>
<dbReference type="NCBIfam" id="TIGR01539">
    <property type="entry name" value="portal_lambda"/>
    <property type="match status" value="1"/>
</dbReference>
<organism evidence="2 3">
    <name type="scientific">Salmonella typhimurium (strain 14028s / SGSC 2262)</name>
    <dbReference type="NCBI Taxonomy" id="588858"/>
    <lineage>
        <taxon>Bacteria</taxon>
        <taxon>Pseudomonadati</taxon>
        <taxon>Pseudomonadota</taxon>
        <taxon>Gammaproteobacteria</taxon>
        <taxon>Enterobacterales</taxon>
        <taxon>Enterobacteriaceae</taxon>
        <taxon>Salmonella</taxon>
    </lineage>
</organism>
<name>A0A0F6AZJ2_SALT1</name>
<proteinExistence type="predicted"/>
<feature type="compositionally biased region" description="Basic and acidic residues" evidence="1">
    <location>
        <begin position="501"/>
        <end position="515"/>
    </location>
</feature>
<dbReference type="HOGENOM" id="CLU_027870_1_1_6"/>
<evidence type="ECO:0000313" key="2">
    <source>
        <dbReference type="EMBL" id="ACY87666.1"/>
    </source>
</evidence>
<dbReference type="InterPro" id="IPR006429">
    <property type="entry name" value="Phage_lambda_portal"/>
</dbReference>
<dbReference type="PATRIC" id="fig|588858.6.peg.1172"/>
<evidence type="ECO:0000313" key="3">
    <source>
        <dbReference type="Proteomes" id="UP000002695"/>
    </source>
</evidence>
<dbReference type="RefSeq" id="WP_001009207.1">
    <property type="nucleotide sequence ID" value="NC_016856.1"/>
</dbReference>
<accession>A0A0F6AZJ2</accession>
<protein>
    <submittedName>
        <fullName evidence="2">Phage portal protein, lambda family</fullName>
    </submittedName>
</protein>